<evidence type="ECO:0000256" key="3">
    <source>
        <dbReference type="ARBA" id="ARBA00007185"/>
    </source>
</evidence>
<dbReference type="Gene3D" id="6.10.190.10">
    <property type="match status" value="1"/>
</dbReference>
<evidence type="ECO:0000256" key="8">
    <source>
        <dbReference type="ARBA" id="ARBA00023014"/>
    </source>
</evidence>
<evidence type="ECO:0000313" key="15">
    <source>
        <dbReference type="EMBL" id="SFC36524.1"/>
    </source>
</evidence>
<feature type="domain" description="Aconitase/3-isopropylmalate dehydratase large subunit alpha/beta/alpha" evidence="13">
    <location>
        <begin position="64"/>
        <end position="574"/>
    </location>
</feature>
<dbReference type="UniPathway" id="UPA00946"/>
<comment type="pathway">
    <text evidence="2">Carbohydrate metabolism; tricarboxylic acid cycle; isocitrate from oxaloacetate: step 2/2.</text>
</comment>
<dbReference type="Gene3D" id="3.30.499.10">
    <property type="entry name" value="Aconitase, domain 3"/>
    <property type="match status" value="2"/>
</dbReference>
<comment type="cofactor">
    <cofactor evidence="1">
        <name>[4Fe-4S] cluster</name>
        <dbReference type="ChEBI" id="CHEBI:49883"/>
    </cofactor>
</comment>
<name>A0A1I1IJR5_9ACTN</name>
<keyword evidence="6" id="KW-0694">RNA-binding</keyword>
<dbReference type="NCBIfam" id="NF009520">
    <property type="entry name" value="PRK12881.1"/>
    <property type="match status" value="1"/>
</dbReference>
<dbReference type="RefSeq" id="WP_093837942.1">
    <property type="nucleotide sequence ID" value="NZ_FOLM01000003.1"/>
</dbReference>
<evidence type="ECO:0000256" key="1">
    <source>
        <dbReference type="ARBA" id="ARBA00001966"/>
    </source>
</evidence>
<dbReference type="STRING" id="910347.SAMN05421773_10387"/>
<comment type="function">
    <text evidence="11">Catalyzes the isomerization of citrate to isocitrate via cis-aconitate.</text>
</comment>
<dbReference type="FunFam" id="3.30.499.10:FF:000009">
    <property type="entry name" value="Aconitate hydratase"/>
    <property type="match status" value="1"/>
</dbReference>
<evidence type="ECO:0000259" key="13">
    <source>
        <dbReference type="Pfam" id="PF00330"/>
    </source>
</evidence>
<evidence type="ECO:0000256" key="9">
    <source>
        <dbReference type="ARBA" id="ARBA00023239"/>
    </source>
</evidence>
<dbReference type="InterPro" id="IPR001030">
    <property type="entry name" value="Acoase/IPM_deHydtase_lsu_aba"/>
</dbReference>
<dbReference type="GO" id="GO:0003994">
    <property type="term" value="F:aconitate hydratase activity"/>
    <property type="evidence" value="ECO:0007669"/>
    <property type="project" value="UniProtKB-EC"/>
</dbReference>
<evidence type="ECO:0000256" key="5">
    <source>
        <dbReference type="ARBA" id="ARBA00022723"/>
    </source>
</evidence>
<dbReference type="Proteomes" id="UP000199207">
    <property type="component" value="Unassembled WGS sequence"/>
</dbReference>
<dbReference type="PROSITE" id="PS01244">
    <property type="entry name" value="ACONITASE_2"/>
    <property type="match status" value="1"/>
</dbReference>
<dbReference type="GO" id="GO:0003723">
    <property type="term" value="F:RNA binding"/>
    <property type="evidence" value="ECO:0007669"/>
    <property type="project" value="UniProtKB-KW"/>
</dbReference>
<dbReference type="InterPro" id="IPR044137">
    <property type="entry name" value="AcnA_IRP_Swivel"/>
</dbReference>
<dbReference type="InterPro" id="IPR015928">
    <property type="entry name" value="Aconitase/3IPM_dehydase_swvl"/>
</dbReference>
<dbReference type="SUPFAM" id="SSF52016">
    <property type="entry name" value="LeuD/IlvD-like"/>
    <property type="match status" value="1"/>
</dbReference>
<keyword evidence="8 11" id="KW-0411">Iron-sulfur</keyword>
<keyword evidence="7 11" id="KW-0408">Iron</keyword>
<keyword evidence="5" id="KW-0479">Metal-binding</keyword>
<keyword evidence="11" id="KW-0004">4Fe-4S</keyword>
<dbReference type="InterPro" id="IPR006249">
    <property type="entry name" value="Aconitase/IRP2"/>
</dbReference>
<dbReference type="NCBIfam" id="NF006757">
    <property type="entry name" value="PRK09277.1"/>
    <property type="match status" value="1"/>
</dbReference>
<dbReference type="SUPFAM" id="SSF53732">
    <property type="entry name" value="Aconitase iron-sulfur domain"/>
    <property type="match status" value="1"/>
</dbReference>
<evidence type="ECO:0000256" key="7">
    <source>
        <dbReference type="ARBA" id="ARBA00023004"/>
    </source>
</evidence>
<dbReference type="EMBL" id="FOLM01000003">
    <property type="protein sequence ID" value="SFC36524.1"/>
    <property type="molecule type" value="Genomic_DNA"/>
</dbReference>
<dbReference type="CDD" id="cd01580">
    <property type="entry name" value="AcnA_IRP_Swivel"/>
    <property type="match status" value="1"/>
</dbReference>
<evidence type="ECO:0000256" key="10">
    <source>
        <dbReference type="ARBA" id="ARBA00023501"/>
    </source>
</evidence>
<dbReference type="InterPro" id="IPR015931">
    <property type="entry name" value="Acnase/IPM_dHydase_lsu_aba_1/3"/>
</dbReference>
<feature type="region of interest" description="Disordered" evidence="12">
    <location>
        <begin position="400"/>
        <end position="428"/>
    </location>
</feature>
<organism evidence="15 16">
    <name type="scientific">Streptomyces aidingensis</name>
    <dbReference type="NCBI Taxonomy" id="910347"/>
    <lineage>
        <taxon>Bacteria</taxon>
        <taxon>Bacillati</taxon>
        <taxon>Actinomycetota</taxon>
        <taxon>Actinomycetes</taxon>
        <taxon>Kitasatosporales</taxon>
        <taxon>Streptomycetaceae</taxon>
        <taxon>Streptomyces</taxon>
    </lineage>
</organism>
<evidence type="ECO:0000256" key="11">
    <source>
        <dbReference type="RuleBase" id="RU361275"/>
    </source>
</evidence>
<accession>A0A1I1IJR5</accession>
<comment type="similarity">
    <text evidence="3 11">Belongs to the aconitase/IPM isomerase family.</text>
</comment>
<dbReference type="PROSITE" id="PS00450">
    <property type="entry name" value="ACONITASE_1"/>
    <property type="match status" value="1"/>
</dbReference>
<dbReference type="GO" id="GO:0051539">
    <property type="term" value="F:4 iron, 4 sulfur cluster binding"/>
    <property type="evidence" value="ECO:0007669"/>
    <property type="project" value="UniProtKB-KW"/>
</dbReference>
<proteinExistence type="inferred from homology"/>
<keyword evidence="4" id="KW-0816">Tricarboxylic acid cycle</keyword>
<reference evidence="15 16" key="1">
    <citation type="submission" date="2016-10" db="EMBL/GenBank/DDBJ databases">
        <authorList>
            <person name="de Groot N.N."/>
        </authorList>
    </citation>
    <scope>NUCLEOTIDE SEQUENCE [LARGE SCALE GENOMIC DNA]</scope>
    <source>
        <strain evidence="15 16">CGMCC 4.5739</strain>
    </source>
</reference>
<dbReference type="CDD" id="cd01586">
    <property type="entry name" value="AcnA_IRP"/>
    <property type="match status" value="1"/>
</dbReference>
<evidence type="ECO:0000256" key="6">
    <source>
        <dbReference type="ARBA" id="ARBA00022884"/>
    </source>
</evidence>
<protein>
    <recommendedName>
        <fullName evidence="11">Aconitate hydratase</fullName>
        <shortName evidence="11">Aconitase</shortName>
        <ecNumber evidence="11">4.2.1.3</ecNumber>
    </recommendedName>
</protein>
<dbReference type="PRINTS" id="PR00415">
    <property type="entry name" value="ACONITASE"/>
</dbReference>
<dbReference type="EC" id="4.2.1.3" evidence="11"/>
<dbReference type="Pfam" id="PF00330">
    <property type="entry name" value="Aconitase"/>
    <property type="match status" value="1"/>
</dbReference>
<dbReference type="Gene3D" id="3.20.19.10">
    <property type="entry name" value="Aconitase, domain 4"/>
    <property type="match status" value="1"/>
</dbReference>
<dbReference type="InterPro" id="IPR018136">
    <property type="entry name" value="Aconitase_4Fe-4S_BS"/>
</dbReference>
<keyword evidence="9 11" id="KW-0456">Lyase</keyword>
<dbReference type="InterPro" id="IPR036008">
    <property type="entry name" value="Aconitase_4Fe-4S_dom"/>
</dbReference>
<dbReference type="GO" id="GO:0019679">
    <property type="term" value="P:propionate metabolic process, methylcitrate cycle"/>
    <property type="evidence" value="ECO:0007669"/>
    <property type="project" value="UniProtKB-ARBA"/>
</dbReference>
<dbReference type="UniPathway" id="UPA00223">
    <property type="reaction ID" value="UER00718"/>
</dbReference>
<dbReference type="NCBIfam" id="TIGR01341">
    <property type="entry name" value="aconitase_1"/>
    <property type="match status" value="1"/>
</dbReference>
<dbReference type="InterPro" id="IPR000573">
    <property type="entry name" value="AconitaseA/IPMdHydase_ssu_swvl"/>
</dbReference>
<comment type="catalytic activity">
    <reaction evidence="10 11">
        <text>citrate = D-threo-isocitrate</text>
        <dbReference type="Rhea" id="RHEA:10336"/>
        <dbReference type="ChEBI" id="CHEBI:15562"/>
        <dbReference type="ChEBI" id="CHEBI:16947"/>
        <dbReference type="EC" id="4.2.1.3"/>
    </reaction>
</comment>
<dbReference type="GO" id="GO:0046872">
    <property type="term" value="F:metal ion binding"/>
    <property type="evidence" value="ECO:0007669"/>
    <property type="project" value="UniProtKB-KW"/>
</dbReference>
<dbReference type="PANTHER" id="PTHR11670">
    <property type="entry name" value="ACONITASE/IRON-RESPONSIVE ELEMENT FAMILY MEMBER"/>
    <property type="match status" value="1"/>
</dbReference>
<feature type="compositionally biased region" description="Polar residues" evidence="12">
    <location>
        <begin position="411"/>
        <end position="428"/>
    </location>
</feature>
<evidence type="ECO:0000256" key="12">
    <source>
        <dbReference type="SAM" id="MobiDB-lite"/>
    </source>
</evidence>
<sequence length="911" mass="97855">MSANSFGARSTLQVGDKSYEIFRLDKVEGAARLPYSLKVLLENLLRTEDGANITADHIRALGGWDATARPSQEIQFTPARVIMQDFTGVPCVVDLATMREAVRELGGDPARINPLAPAELVIDHSVIADRFGTPDAFQQNVELEYGRNRERYQFLRWGQTAFDEFKVVPPGTGIVHQVNIEHLARVVMVRDGKAYPDTLVGTDSHTTMVNGLGVLGWGVGGIEAEAAMLGQPVSMLIPRVVGFKLTGELPTGTTATDLVLTITEMLRRHGVVGKFVEFYGEGVSAVPLANRATIGNMSPEFGSTAAIFPIDAETIAYLRMTGRTDEQLALVEAYAKEQGLWLDPAAEPDYSEHMELDLSTVVPSIAGPKRPQDRIALSDAAGQFAQDVRAYVSEADLDEAGKESFPASDSPAVSNGTPSKPVTVTAPDGSSYTLDHGAVTIAAITSCTNTSNPYVMVGAALVAKKAVERGLTRKPWVKTTLAPGSKVVMDYYDRAGLTPYLDKLGFNLVGYGCTTCIGNSGPLPDEVSRAVNENDLAVVSVLSGNRNFEGRINPDVKMNYLASPPLVVAYAIAGSMKTDITTEPLGLDSEGKAVYLADIWPSEQEVEEVVASAIGQEMFGSSYSDVFAGDAQWQALPVPTGSTFEWDPESTYVRKPPYFDGMTMDPAPVLDITGARVLAKLGDSVTTDHISPAGAIKADTPAGQYLLEHGVQRRDFNSYGSRRGNHEVMIRGTFANIRLRNQIAPGTEGGYTRDFTRPPGEDGKAPVSFIYDAAMNYQDAGIPLVVLAGKEYGSGSSRDWAAKGTALLGVKAVIAESYERIHRSNLIGMGVLPLQFPAGHSAETLGLTGEETFSLTGITALNDATVPPTVKVTTDTGVEFDATVRIDTPGEADYYRNGGIMQYVLRSLIRR</sequence>
<gene>
    <name evidence="15" type="ORF">SAMN05421773_10387</name>
</gene>
<keyword evidence="16" id="KW-1185">Reference proteome</keyword>
<dbReference type="FunFam" id="3.30.499.10:FF:000002">
    <property type="entry name" value="Aconitate hydratase"/>
    <property type="match status" value="1"/>
</dbReference>
<dbReference type="Pfam" id="PF00694">
    <property type="entry name" value="Aconitase_C"/>
    <property type="match status" value="1"/>
</dbReference>
<dbReference type="OrthoDB" id="9764318at2"/>
<feature type="domain" description="Aconitase A/isopropylmalate dehydratase small subunit swivel" evidence="14">
    <location>
        <begin position="704"/>
        <end position="838"/>
    </location>
</feature>
<evidence type="ECO:0000256" key="4">
    <source>
        <dbReference type="ARBA" id="ARBA00022532"/>
    </source>
</evidence>
<dbReference type="AlphaFoldDB" id="A0A1I1IJR5"/>
<evidence type="ECO:0000259" key="14">
    <source>
        <dbReference type="Pfam" id="PF00694"/>
    </source>
</evidence>
<evidence type="ECO:0000256" key="2">
    <source>
        <dbReference type="ARBA" id="ARBA00004717"/>
    </source>
</evidence>
<dbReference type="GO" id="GO:0006099">
    <property type="term" value="P:tricarboxylic acid cycle"/>
    <property type="evidence" value="ECO:0007669"/>
    <property type="project" value="UniProtKB-UniPathway"/>
</dbReference>
<dbReference type="FunFam" id="3.20.19.10:FF:000001">
    <property type="entry name" value="Aconitate hydratase"/>
    <property type="match status" value="1"/>
</dbReference>
<evidence type="ECO:0000313" key="16">
    <source>
        <dbReference type="Proteomes" id="UP000199207"/>
    </source>
</evidence>